<gene>
    <name evidence="1" type="ORF">PNW00_06345</name>
</gene>
<evidence type="ECO:0000313" key="1">
    <source>
        <dbReference type="EMBL" id="MDB8750066.1"/>
    </source>
</evidence>
<dbReference type="AlphaFoldDB" id="A0AAW6EI34"/>
<name>A0AAW6EI34_9FIRM</name>
<dbReference type="EMBL" id="JAQMLU010000008">
    <property type="protein sequence ID" value="MDB8750066.1"/>
    <property type="molecule type" value="Genomic_DNA"/>
</dbReference>
<accession>A0AAW6EI34</accession>
<sequence>MTAEEYLNKLVDIDKRISAIRRAIEKCYARAESTSPQSSDIPPSFTGGTSRKIEDSVVMIADYKTELEMLCKSYEQMSYNVLCITDSMPDSRLAALIINKYINGMSWERTAEALDREANYTRKVLGPNAIKMFKKFYQTPEKALVSPLSREYNDNMP</sequence>
<protein>
    <recommendedName>
        <fullName evidence="3">DUF1492 domain-containing protein</fullName>
    </recommendedName>
</protein>
<evidence type="ECO:0008006" key="3">
    <source>
        <dbReference type="Google" id="ProtNLM"/>
    </source>
</evidence>
<proteinExistence type="predicted"/>
<evidence type="ECO:0000313" key="2">
    <source>
        <dbReference type="Proteomes" id="UP001213042"/>
    </source>
</evidence>
<dbReference type="RefSeq" id="WP_195220966.1">
    <property type="nucleotide sequence ID" value="NZ_JADMWL010000008.1"/>
</dbReference>
<comment type="caution">
    <text evidence="1">The sequence shown here is derived from an EMBL/GenBank/DDBJ whole genome shotgun (WGS) entry which is preliminary data.</text>
</comment>
<organism evidence="1 2">
    <name type="scientific">Ruminococcus bicirculans</name>
    <name type="common">ex Wegman et al. 2014</name>
    <dbReference type="NCBI Taxonomy" id="1160721"/>
    <lineage>
        <taxon>Bacteria</taxon>
        <taxon>Bacillati</taxon>
        <taxon>Bacillota</taxon>
        <taxon>Clostridia</taxon>
        <taxon>Eubacteriales</taxon>
        <taxon>Oscillospiraceae</taxon>
        <taxon>Ruminococcus</taxon>
    </lineage>
</organism>
<reference evidence="1" key="1">
    <citation type="submission" date="2023-01" db="EMBL/GenBank/DDBJ databases">
        <title>Human gut microbiome strain richness.</title>
        <authorList>
            <person name="Chen-Liaw A."/>
        </authorList>
    </citation>
    <scope>NUCLEOTIDE SEQUENCE</scope>
    <source>
        <strain evidence="1">D43st1_D9_D43t1_170807</strain>
    </source>
</reference>
<dbReference type="Proteomes" id="UP001213042">
    <property type="component" value="Unassembled WGS sequence"/>
</dbReference>